<dbReference type="CDD" id="cd01949">
    <property type="entry name" value="GGDEF"/>
    <property type="match status" value="1"/>
</dbReference>
<dbReference type="InterPro" id="IPR000160">
    <property type="entry name" value="GGDEF_dom"/>
</dbReference>
<dbReference type="InterPro" id="IPR043128">
    <property type="entry name" value="Rev_trsase/Diguanyl_cyclase"/>
</dbReference>
<name>A0A6L8MQ04_9BURK</name>
<gene>
    <name evidence="5" type="ORF">GTP44_07990</name>
</gene>
<accession>A0A6L8MQ04</accession>
<dbReference type="RefSeq" id="WP_161019015.1">
    <property type="nucleotide sequence ID" value="NZ_WWCP01000006.1"/>
</dbReference>
<feature type="transmembrane region" description="Helical" evidence="3">
    <location>
        <begin position="6"/>
        <end position="27"/>
    </location>
</feature>
<feature type="transmembrane region" description="Helical" evidence="3">
    <location>
        <begin position="192"/>
        <end position="212"/>
    </location>
</feature>
<dbReference type="Proteomes" id="UP000474565">
    <property type="component" value="Unassembled WGS sequence"/>
</dbReference>
<keyword evidence="3" id="KW-1133">Transmembrane helix</keyword>
<feature type="transmembrane region" description="Helical" evidence="3">
    <location>
        <begin position="34"/>
        <end position="54"/>
    </location>
</feature>
<dbReference type="GO" id="GO:0005886">
    <property type="term" value="C:plasma membrane"/>
    <property type="evidence" value="ECO:0007669"/>
    <property type="project" value="TreeGrafter"/>
</dbReference>
<dbReference type="GO" id="GO:0052621">
    <property type="term" value="F:diguanylate cyclase activity"/>
    <property type="evidence" value="ECO:0007669"/>
    <property type="project" value="UniProtKB-EC"/>
</dbReference>
<dbReference type="InterPro" id="IPR029787">
    <property type="entry name" value="Nucleotide_cyclase"/>
</dbReference>
<protein>
    <recommendedName>
        <fullName evidence="1">diguanylate cyclase</fullName>
        <ecNumber evidence="1">2.7.7.65</ecNumber>
    </recommendedName>
</protein>
<feature type="transmembrane region" description="Helical" evidence="3">
    <location>
        <begin position="99"/>
        <end position="118"/>
    </location>
</feature>
<organism evidence="5 6">
    <name type="scientific">Duganella lactea</name>
    <dbReference type="NCBI Taxonomy" id="2692173"/>
    <lineage>
        <taxon>Bacteria</taxon>
        <taxon>Pseudomonadati</taxon>
        <taxon>Pseudomonadota</taxon>
        <taxon>Betaproteobacteria</taxon>
        <taxon>Burkholderiales</taxon>
        <taxon>Oxalobacteraceae</taxon>
        <taxon>Telluria group</taxon>
        <taxon>Duganella</taxon>
    </lineage>
</organism>
<feature type="domain" description="GGDEF" evidence="4">
    <location>
        <begin position="254"/>
        <end position="385"/>
    </location>
</feature>
<feature type="transmembrane region" description="Helical" evidence="3">
    <location>
        <begin position="66"/>
        <end position="87"/>
    </location>
</feature>
<evidence type="ECO:0000256" key="2">
    <source>
        <dbReference type="ARBA" id="ARBA00034247"/>
    </source>
</evidence>
<comment type="caution">
    <text evidence="5">The sequence shown here is derived from an EMBL/GenBank/DDBJ whole genome shotgun (WGS) entry which is preliminary data.</text>
</comment>
<dbReference type="PANTHER" id="PTHR45138:SF9">
    <property type="entry name" value="DIGUANYLATE CYCLASE DGCM-RELATED"/>
    <property type="match status" value="1"/>
</dbReference>
<sequence length="396" mass="43674">MATTDVSTLFFGMTINLSIMAVALPYFMGRVNLAARYAQAGIAMQTVGWILLLWSSTFERGAWVDHTLSAISMGCVSGGMVFNAMAFQLWYGRKAIAHVPVAIAVLMTVGYTIGFSSYSFRVGWSNGLLALQIAAIIFSLCRAPKVPVGRWRWLLIICLTVQMLVLACRAVLGAFYTAEFPNFFGPYMVNRVFALSSNSMMMMSVVAILLAHRDEAARELERLATLDGLTGALNRRAWLLKADIDLANSLRYQQPLGVLMLDLDYFKQINDTHGHAGGDSALQVFANCLRAVGRAGDQFCRYGGEEFCVLLNRADFASIMAYDERMRQWLAQHAMKELGFELSYSGGIAMRMHNSDTIEDMLQRADVALYQAKSAGRGRTHAVPDLVCASIQTSLA</sequence>
<dbReference type="InterPro" id="IPR050469">
    <property type="entry name" value="Diguanylate_Cyclase"/>
</dbReference>
<dbReference type="Pfam" id="PF00990">
    <property type="entry name" value="GGDEF"/>
    <property type="match status" value="1"/>
</dbReference>
<dbReference type="NCBIfam" id="TIGR00254">
    <property type="entry name" value="GGDEF"/>
    <property type="match status" value="1"/>
</dbReference>
<dbReference type="PANTHER" id="PTHR45138">
    <property type="entry name" value="REGULATORY COMPONENTS OF SENSORY TRANSDUCTION SYSTEM"/>
    <property type="match status" value="1"/>
</dbReference>
<evidence type="ECO:0000313" key="6">
    <source>
        <dbReference type="Proteomes" id="UP000474565"/>
    </source>
</evidence>
<keyword evidence="3" id="KW-0812">Transmembrane</keyword>
<evidence type="ECO:0000256" key="3">
    <source>
        <dbReference type="SAM" id="Phobius"/>
    </source>
</evidence>
<dbReference type="PROSITE" id="PS50887">
    <property type="entry name" value="GGDEF"/>
    <property type="match status" value="1"/>
</dbReference>
<dbReference type="AlphaFoldDB" id="A0A6L8MQ04"/>
<reference evidence="5 6" key="1">
    <citation type="submission" date="2019-12" db="EMBL/GenBank/DDBJ databases">
        <title>Novel species isolated from a subtropical stream in China.</title>
        <authorList>
            <person name="Lu H."/>
        </authorList>
    </citation>
    <scope>NUCLEOTIDE SEQUENCE [LARGE SCALE GENOMIC DNA]</scope>
    <source>
        <strain evidence="5 6">FT50W</strain>
    </source>
</reference>
<dbReference type="EMBL" id="WWCP01000006">
    <property type="protein sequence ID" value="MYM81898.1"/>
    <property type="molecule type" value="Genomic_DNA"/>
</dbReference>
<feature type="transmembrane region" description="Helical" evidence="3">
    <location>
        <begin position="153"/>
        <end position="172"/>
    </location>
</feature>
<dbReference type="Gene3D" id="3.30.70.270">
    <property type="match status" value="1"/>
</dbReference>
<proteinExistence type="predicted"/>
<dbReference type="SMART" id="SM00267">
    <property type="entry name" value="GGDEF"/>
    <property type="match status" value="1"/>
</dbReference>
<evidence type="ECO:0000259" key="4">
    <source>
        <dbReference type="PROSITE" id="PS50887"/>
    </source>
</evidence>
<keyword evidence="3" id="KW-0472">Membrane</keyword>
<dbReference type="GO" id="GO:0043709">
    <property type="term" value="P:cell adhesion involved in single-species biofilm formation"/>
    <property type="evidence" value="ECO:0007669"/>
    <property type="project" value="TreeGrafter"/>
</dbReference>
<comment type="catalytic activity">
    <reaction evidence="2">
        <text>2 GTP = 3',3'-c-di-GMP + 2 diphosphate</text>
        <dbReference type="Rhea" id="RHEA:24898"/>
        <dbReference type="ChEBI" id="CHEBI:33019"/>
        <dbReference type="ChEBI" id="CHEBI:37565"/>
        <dbReference type="ChEBI" id="CHEBI:58805"/>
        <dbReference type="EC" id="2.7.7.65"/>
    </reaction>
</comment>
<dbReference type="SUPFAM" id="SSF55073">
    <property type="entry name" value="Nucleotide cyclase"/>
    <property type="match status" value="1"/>
</dbReference>
<evidence type="ECO:0000256" key="1">
    <source>
        <dbReference type="ARBA" id="ARBA00012528"/>
    </source>
</evidence>
<evidence type="ECO:0000313" key="5">
    <source>
        <dbReference type="EMBL" id="MYM81898.1"/>
    </source>
</evidence>
<dbReference type="GO" id="GO:1902201">
    <property type="term" value="P:negative regulation of bacterial-type flagellum-dependent cell motility"/>
    <property type="evidence" value="ECO:0007669"/>
    <property type="project" value="TreeGrafter"/>
</dbReference>
<dbReference type="FunFam" id="3.30.70.270:FF:000001">
    <property type="entry name" value="Diguanylate cyclase domain protein"/>
    <property type="match status" value="1"/>
</dbReference>
<dbReference type="EC" id="2.7.7.65" evidence="1"/>